<proteinExistence type="predicted"/>
<dbReference type="AlphaFoldDB" id="A0A0E9UTF0"/>
<reference evidence="1" key="2">
    <citation type="journal article" date="2015" name="Fish Shellfish Immunol.">
        <title>Early steps in the European eel (Anguilla anguilla)-Vibrio vulnificus interaction in the gills: Role of the RtxA13 toxin.</title>
        <authorList>
            <person name="Callol A."/>
            <person name="Pajuelo D."/>
            <person name="Ebbesson L."/>
            <person name="Teles M."/>
            <person name="MacKenzie S."/>
            <person name="Amaro C."/>
        </authorList>
    </citation>
    <scope>NUCLEOTIDE SEQUENCE</scope>
</reference>
<protein>
    <submittedName>
        <fullName evidence="1">Uncharacterized protein</fullName>
    </submittedName>
</protein>
<dbReference type="EMBL" id="GBXM01039428">
    <property type="protein sequence ID" value="JAH69149.1"/>
    <property type="molecule type" value="Transcribed_RNA"/>
</dbReference>
<reference evidence="1" key="1">
    <citation type="submission" date="2014-11" db="EMBL/GenBank/DDBJ databases">
        <authorList>
            <person name="Amaro Gonzalez C."/>
        </authorList>
    </citation>
    <scope>NUCLEOTIDE SEQUENCE</scope>
</reference>
<evidence type="ECO:0000313" key="1">
    <source>
        <dbReference type="EMBL" id="JAH69149.1"/>
    </source>
</evidence>
<name>A0A0E9UTF0_ANGAN</name>
<sequence>MRIGIQNAIKLKPVIKRHYTGNKVIQYTLTFCTCASSINHSGEEHLLNASKVMQKRN</sequence>
<organism evidence="1">
    <name type="scientific">Anguilla anguilla</name>
    <name type="common">European freshwater eel</name>
    <name type="synonym">Muraena anguilla</name>
    <dbReference type="NCBI Taxonomy" id="7936"/>
    <lineage>
        <taxon>Eukaryota</taxon>
        <taxon>Metazoa</taxon>
        <taxon>Chordata</taxon>
        <taxon>Craniata</taxon>
        <taxon>Vertebrata</taxon>
        <taxon>Euteleostomi</taxon>
        <taxon>Actinopterygii</taxon>
        <taxon>Neopterygii</taxon>
        <taxon>Teleostei</taxon>
        <taxon>Anguilliformes</taxon>
        <taxon>Anguillidae</taxon>
        <taxon>Anguilla</taxon>
    </lineage>
</organism>
<accession>A0A0E9UTF0</accession>